<dbReference type="PROSITE" id="PS51257">
    <property type="entry name" value="PROKAR_LIPOPROTEIN"/>
    <property type="match status" value="1"/>
</dbReference>
<comment type="caution">
    <text evidence="2">The sequence shown here is derived from an EMBL/GenBank/DDBJ whole genome shotgun (WGS) entry which is preliminary data.</text>
</comment>
<keyword evidence="2" id="KW-0449">Lipoprotein</keyword>
<dbReference type="RefSeq" id="WP_132947989.1">
    <property type="nucleotide sequence ID" value="NZ_SLUL01000005.1"/>
</dbReference>
<dbReference type="InterPro" id="IPR036785">
    <property type="entry name" value="YkyA-like_sf"/>
</dbReference>
<dbReference type="OrthoDB" id="2576511at2"/>
<dbReference type="Gene3D" id="1.20.120.570">
    <property type="entry name" value="YkyA-like"/>
    <property type="match status" value="1"/>
</dbReference>
<dbReference type="Proteomes" id="UP000295658">
    <property type="component" value="Unassembled WGS sequence"/>
</dbReference>
<name>A0A4R1QE86_9BACL</name>
<accession>A0A4R1QE86</accession>
<evidence type="ECO:0000256" key="1">
    <source>
        <dbReference type="SAM" id="Coils"/>
    </source>
</evidence>
<keyword evidence="3" id="KW-1185">Reference proteome</keyword>
<organism evidence="2 3">
    <name type="scientific">Thermolongibacillus altinsuensis</name>
    <dbReference type="NCBI Taxonomy" id="575256"/>
    <lineage>
        <taxon>Bacteria</taxon>
        <taxon>Bacillati</taxon>
        <taxon>Bacillota</taxon>
        <taxon>Bacilli</taxon>
        <taxon>Bacillales</taxon>
        <taxon>Anoxybacillaceae</taxon>
        <taxon>Thermolongibacillus</taxon>
    </lineage>
</organism>
<protein>
    <submittedName>
        <fullName evidence="2">Putative cell-wall binding lipoprotein</fullName>
    </submittedName>
</protein>
<evidence type="ECO:0000313" key="3">
    <source>
        <dbReference type="Proteomes" id="UP000295658"/>
    </source>
</evidence>
<evidence type="ECO:0000313" key="2">
    <source>
        <dbReference type="EMBL" id="TCL50213.1"/>
    </source>
</evidence>
<proteinExistence type="predicted"/>
<gene>
    <name evidence="2" type="ORF">EDD69_1059</name>
</gene>
<dbReference type="Pfam" id="PF10368">
    <property type="entry name" value="YkyA"/>
    <property type="match status" value="1"/>
</dbReference>
<keyword evidence="1" id="KW-0175">Coiled coil</keyword>
<dbReference type="InterPro" id="IPR019454">
    <property type="entry name" value="Lipoprot_YkyA-like"/>
</dbReference>
<feature type="coiled-coil region" evidence="1">
    <location>
        <begin position="78"/>
        <end position="112"/>
    </location>
</feature>
<reference evidence="2 3" key="1">
    <citation type="submission" date="2019-03" db="EMBL/GenBank/DDBJ databases">
        <title>Genomic Encyclopedia of Type Strains, Phase IV (KMG-IV): sequencing the most valuable type-strain genomes for metagenomic binning, comparative biology and taxonomic classification.</title>
        <authorList>
            <person name="Goeker M."/>
        </authorList>
    </citation>
    <scope>NUCLEOTIDE SEQUENCE [LARGE SCALE GENOMIC DNA]</scope>
    <source>
        <strain evidence="2 3">DSM 24979</strain>
    </source>
</reference>
<dbReference type="AlphaFoldDB" id="A0A4R1QE86"/>
<feature type="coiled-coil region" evidence="1">
    <location>
        <begin position="160"/>
        <end position="204"/>
    </location>
</feature>
<dbReference type="SUPFAM" id="SSF140423">
    <property type="entry name" value="MW0975(SA0943)-like"/>
    <property type="match status" value="1"/>
</dbReference>
<sequence>MSFRQTLFFSILLIVLTSCSINSPERELKSLLNEVNQLEQSFAKHQQPLIELEKKEKEIYEEIMSLGLKQFDQIQPFVKEALQVIDQRKKRMDEERKNMVRLKDEMANLQRLIDQIDDPTIKSEARNVYELWEKRYRSYEQLYQYYHQALQLESQFYHLLQEKDLTFVELEEKINEINKTYERFQKMIEQYNDYTNQYNKAKKTLYSL</sequence>
<dbReference type="EMBL" id="SLUL01000005">
    <property type="protein sequence ID" value="TCL50213.1"/>
    <property type="molecule type" value="Genomic_DNA"/>
</dbReference>